<evidence type="ECO:0000256" key="4">
    <source>
        <dbReference type="ARBA" id="ARBA00023139"/>
    </source>
</evidence>
<keyword evidence="2" id="KW-0732">Signal</keyword>
<dbReference type="EMBL" id="JAPDIA010000003">
    <property type="protein sequence ID" value="MDG0809026.1"/>
    <property type="molecule type" value="Genomic_DNA"/>
</dbReference>
<keyword evidence="3" id="KW-0472">Membrane</keyword>
<dbReference type="AlphaFoldDB" id="A0A9X4KRR8"/>
<dbReference type="InterPro" id="IPR006059">
    <property type="entry name" value="SBP"/>
</dbReference>
<evidence type="ECO:0000256" key="1">
    <source>
        <dbReference type="ARBA" id="ARBA00022475"/>
    </source>
</evidence>
<keyword evidence="5" id="KW-0449">Lipoprotein</keyword>
<dbReference type="Gene3D" id="3.40.190.10">
    <property type="entry name" value="Periplasmic binding protein-like II"/>
    <property type="match status" value="1"/>
</dbReference>
<evidence type="ECO:0000256" key="2">
    <source>
        <dbReference type="ARBA" id="ARBA00022729"/>
    </source>
</evidence>
<accession>A0A9X4KRR8</accession>
<keyword evidence="8" id="KW-1185">Reference proteome</keyword>
<organism evidence="7 8">
    <name type="scientific">Cohnella rhizosphaerae</name>
    <dbReference type="NCBI Taxonomy" id="1457232"/>
    <lineage>
        <taxon>Bacteria</taxon>
        <taxon>Bacillati</taxon>
        <taxon>Bacillota</taxon>
        <taxon>Bacilli</taxon>
        <taxon>Bacillales</taxon>
        <taxon>Paenibacillaceae</taxon>
        <taxon>Cohnella</taxon>
    </lineage>
</organism>
<evidence type="ECO:0000256" key="5">
    <source>
        <dbReference type="ARBA" id="ARBA00023288"/>
    </source>
</evidence>
<dbReference type="InterPro" id="IPR050490">
    <property type="entry name" value="Bact_solute-bd_prot1"/>
</dbReference>
<evidence type="ECO:0000256" key="6">
    <source>
        <dbReference type="SAM" id="MobiDB-lite"/>
    </source>
</evidence>
<keyword evidence="4" id="KW-0564">Palmitate</keyword>
<reference evidence="7" key="1">
    <citation type="submission" date="2022-10" db="EMBL/GenBank/DDBJ databases">
        <title>Comparative genomic analysis of Cohnella hashimotonis sp. nov., isolated from the International Space Station.</title>
        <authorList>
            <person name="Simpson A."/>
            <person name="Venkateswaran K."/>
        </authorList>
    </citation>
    <scope>NUCLEOTIDE SEQUENCE</scope>
    <source>
        <strain evidence="7">DSM 28161</strain>
    </source>
</reference>
<name>A0A9X4KRR8_9BACL</name>
<dbReference type="RefSeq" id="WP_277530058.1">
    <property type="nucleotide sequence ID" value="NZ_JAPDIA010000003.1"/>
</dbReference>
<dbReference type="PANTHER" id="PTHR43649">
    <property type="entry name" value="ARABINOSE-BINDING PROTEIN-RELATED"/>
    <property type="match status" value="1"/>
</dbReference>
<dbReference type="SUPFAM" id="SSF53850">
    <property type="entry name" value="Periplasmic binding protein-like II"/>
    <property type="match status" value="1"/>
</dbReference>
<gene>
    <name evidence="7" type="ORF">OMP40_06285</name>
</gene>
<evidence type="ECO:0000256" key="3">
    <source>
        <dbReference type="ARBA" id="ARBA00023136"/>
    </source>
</evidence>
<dbReference type="Proteomes" id="UP001153404">
    <property type="component" value="Unassembled WGS sequence"/>
</dbReference>
<feature type="region of interest" description="Disordered" evidence="6">
    <location>
        <begin position="50"/>
        <end position="94"/>
    </location>
</feature>
<evidence type="ECO:0000313" key="8">
    <source>
        <dbReference type="Proteomes" id="UP001153404"/>
    </source>
</evidence>
<comment type="caution">
    <text evidence="7">The sequence shown here is derived from an EMBL/GenBank/DDBJ whole genome shotgun (WGS) entry which is preliminary data.</text>
</comment>
<keyword evidence="1" id="KW-1003">Cell membrane</keyword>
<dbReference type="PANTHER" id="PTHR43649:SF33">
    <property type="entry name" value="POLYGALACTURONAN_RHAMNOGALACTURONAN-BINDING PROTEIN YTCQ"/>
    <property type="match status" value="1"/>
</dbReference>
<sequence length="520" mass="56205">MYYIGRAAGNTERFGRRLNIGRWMAMKRIGLMTALGVLLLSVSACSGNGGNAGGSPSAANGQSGSSAGAQQTNAQTDGKGAGAGTKAPVPAREEIKLPTGPVKLVVASFEPSEQLKQAVKKYEQAHPNVTVELQAAQSEFKSLDSQIANIEKYVATTNTALLSGKGPDVMELDLLPREKLVGRGLLADLGDWMNRDADFNKPDYFVNLLDNLQIAGGLYAMPLSFYPVALLGDEAAIEKDGGVQDGDWTWDEFAESAKRLIQKGTHPHALANTPDYMLSELVGERYAQFVDEAGRRANFDSPDFAGLMTQVKQLFDDGVVIDLMKANFRSESMADNPKINTYFQSTQIPSPMEFLMLMDQYGGNTRVYTKPHAKEMGPGGYFIANQTMGINAASPVKEQAWDFLKFLLSEQGAADPDISLGHTGFPISKIAYDKEIKKLRDEGEVPGYKNGPAESDPFKVNEAHLDLLDGIVTAAVHPVGQSTKIGDIISEESKAFFTGQKSAATVAKLIQNKVTTYLNE</sequence>
<feature type="compositionally biased region" description="Low complexity" evidence="6">
    <location>
        <begin position="54"/>
        <end position="78"/>
    </location>
</feature>
<dbReference type="Pfam" id="PF01547">
    <property type="entry name" value="SBP_bac_1"/>
    <property type="match status" value="1"/>
</dbReference>
<evidence type="ECO:0000313" key="7">
    <source>
        <dbReference type="EMBL" id="MDG0809026.1"/>
    </source>
</evidence>
<protein>
    <submittedName>
        <fullName evidence="7">Extracellular solute-binding protein</fullName>
    </submittedName>
</protein>
<proteinExistence type="predicted"/>